<name>A0A098Y3R0_9ACTN</name>
<dbReference type="STRING" id="1522368.IN07_19470"/>
<reference evidence="7 8" key="1">
    <citation type="submission" date="2014-07" db="EMBL/GenBank/DDBJ databases">
        <title>Biosystematic studies on Modestobacter strains isolated from extreme hyper-arid desert soil and from historic building.</title>
        <authorList>
            <person name="Bukarasam K."/>
            <person name="Bull A."/>
            <person name="Girard G."/>
            <person name="van Wezel G."/>
            <person name="Goodfellow M."/>
        </authorList>
    </citation>
    <scope>NUCLEOTIDE SEQUENCE [LARGE SCALE GENOMIC DNA]</scope>
    <source>
        <strain evidence="7 8">KNN45-2b</strain>
    </source>
</reference>
<dbReference type="PANTHER" id="PTHR22550:SF5">
    <property type="entry name" value="LEUCINE ZIPPER PROTEIN 4"/>
    <property type="match status" value="1"/>
</dbReference>
<keyword evidence="4 5" id="KW-0472">Membrane</keyword>
<dbReference type="InterPro" id="IPR050768">
    <property type="entry name" value="UPF0353/GerABKA_families"/>
</dbReference>
<dbReference type="InterPro" id="IPR002035">
    <property type="entry name" value="VWF_A"/>
</dbReference>
<dbReference type="InterPro" id="IPR024163">
    <property type="entry name" value="Aerotolerance_reg_N"/>
</dbReference>
<dbReference type="SUPFAM" id="SSF53300">
    <property type="entry name" value="vWA-like"/>
    <property type="match status" value="1"/>
</dbReference>
<evidence type="ECO:0000256" key="4">
    <source>
        <dbReference type="ARBA" id="ARBA00023136"/>
    </source>
</evidence>
<dbReference type="PANTHER" id="PTHR22550">
    <property type="entry name" value="SPORE GERMINATION PROTEIN"/>
    <property type="match status" value="1"/>
</dbReference>
<keyword evidence="1" id="KW-1003">Cell membrane</keyword>
<dbReference type="InterPro" id="IPR036465">
    <property type="entry name" value="vWFA_dom_sf"/>
</dbReference>
<evidence type="ECO:0000256" key="2">
    <source>
        <dbReference type="ARBA" id="ARBA00022692"/>
    </source>
</evidence>
<evidence type="ECO:0000313" key="7">
    <source>
        <dbReference type="EMBL" id="KGH45124.1"/>
    </source>
</evidence>
<feature type="transmembrane region" description="Helical" evidence="5">
    <location>
        <begin position="294"/>
        <end position="313"/>
    </location>
</feature>
<evidence type="ECO:0000313" key="8">
    <source>
        <dbReference type="Proteomes" id="UP000029713"/>
    </source>
</evidence>
<feature type="domain" description="VWFA" evidence="6">
    <location>
        <begin position="87"/>
        <end position="282"/>
    </location>
</feature>
<dbReference type="Pfam" id="PF13519">
    <property type="entry name" value="VWA_2"/>
    <property type="match status" value="1"/>
</dbReference>
<evidence type="ECO:0000259" key="6">
    <source>
        <dbReference type="PROSITE" id="PS50234"/>
    </source>
</evidence>
<dbReference type="OrthoDB" id="8882959at2"/>
<accession>A0A098Y3R0</accession>
<keyword evidence="3 5" id="KW-1133">Transmembrane helix</keyword>
<comment type="caution">
    <text evidence="7">The sequence shown here is derived from an EMBL/GenBank/DDBJ whole genome shotgun (WGS) entry which is preliminary data.</text>
</comment>
<evidence type="ECO:0000256" key="3">
    <source>
        <dbReference type="ARBA" id="ARBA00022989"/>
    </source>
</evidence>
<feature type="transmembrane region" description="Helical" evidence="5">
    <location>
        <begin position="6"/>
        <end position="25"/>
    </location>
</feature>
<evidence type="ECO:0000256" key="5">
    <source>
        <dbReference type="SAM" id="Phobius"/>
    </source>
</evidence>
<proteinExistence type="predicted"/>
<gene>
    <name evidence="7" type="ORF">IN07_19470</name>
</gene>
<dbReference type="RefSeq" id="WP_036338624.1">
    <property type="nucleotide sequence ID" value="NZ_JPMX01000091.1"/>
</dbReference>
<organism evidence="7 8">
    <name type="scientific">Modestobacter caceresii</name>
    <dbReference type="NCBI Taxonomy" id="1522368"/>
    <lineage>
        <taxon>Bacteria</taxon>
        <taxon>Bacillati</taxon>
        <taxon>Actinomycetota</taxon>
        <taxon>Actinomycetes</taxon>
        <taxon>Geodermatophilales</taxon>
        <taxon>Geodermatophilaceae</taxon>
        <taxon>Modestobacter</taxon>
    </lineage>
</organism>
<keyword evidence="2 5" id="KW-0812">Transmembrane</keyword>
<feature type="transmembrane region" description="Helical" evidence="5">
    <location>
        <begin position="56"/>
        <end position="73"/>
    </location>
</feature>
<dbReference type="PROSITE" id="PS50234">
    <property type="entry name" value="VWFA"/>
    <property type="match status" value="1"/>
</dbReference>
<dbReference type="Pfam" id="PF07584">
    <property type="entry name" value="BatA"/>
    <property type="match status" value="1"/>
</dbReference>
<dbReference type="AlphaFoldDB" id="A0A098Y3R0"/>
<sequence>MTFQSPWWLAALLAVVALVGLYVVLQRRRAKYAARFTNVALLGSLVPKRAGWRRHVAFGLVALGLGVLVTSLAQPSTEVRVPRERATVIMAVDVSLSMRATDVEPDRFQAMQVAAEEFVEVLPERINLGLVAFAGTAATLVTPTTDRGEVLTAIDNLELAEATAIGDAIFTSLTAITNYQATLASEGMEAPPARIVLLSDGYSTVGREATQAIDAANAASVPVSTIAFGTDYGTLDINGERVPVPVDRATLEQIAEETDGSYSEAASAEELSEVFEDLGSQIGYTTEPQDISPWFVRGGLLFAFLGVVASLLWTNRLL</sequence>
<dbReference type="Gene3D" id="3.40.50.410">
    <property type="entry name" value="von Willebrand factor, type A domain"/>
    <property type="match status" value="1"/>
</dbReference>
<dbReference type="SMART" id="SM00327">
    <property type="entry name" value="VWA"/>
    <property type="match status" value="1"/>
</dbReference>
<dbReference type="EMBL" id="JPMX01000091">
    <property type="protein sequence ID" value="KGH45124.1"/>
    <property type="molecule type" value="Genomic_DNA"/>
</dbReference>
<protein>
    <submittedName>
        <fullName evidence="7">von Willebrand factor A</fullName>
    </submittedName>
</protein>
<keyword evidence="8" id="KW-1185">Reference proteome</keyword>
<evidence type="ECO:0000256" key="1">
    <source>
        <dbReference type="ARBA" id="ARBA00022475"/>
    </source>
</evidence>
<dbReference type="Proteomes" id="UP000029713">
    <property type="component" value="Unassembled WGS sequence"/>
</dbReference>